<dbReference type="RefSeq" id="WP_167178541.1">
    <property type="nucleotide sequence ID" value="NZ_BAAAEJ010000002.1"/>
</dbReference>
<evidence type="ECO:0000313" key="1">
    <source>
        <dbReference type="EMBL" id="GAA0378900.1"/>
    </source>
</evidence>
<evidence type="ECO:0000313" key="2">
    <source>
        <dbReference type="Proteomes" id="UP001500791"/>
    </source>
</evidence>
<comment type="caution">
    <text evidence="1">The sequence shown here is derived from an EMBL/GenBank/DDBJ whole genome shotgun (WGS) entry which is preliminary data.</text>
</comment>
<keyword evidence="2" id="KW-1185">Reference proteome</keyword>
<gene>
    <name evidence="1" type="ORF">GCM10009093_02460</name>
</gene>
<reference evidence="1 2" key="1">
    <citation type="journal article" date="2019" name="Int. J. Syst. Evol. Microbiol.">
        <title>The Global Catalogue of Microorganisms (GCM) 10K type strain sequencing project: providing services to taxonomists for standard genome sequencing and annotation.</title>
        <authorList>
            <consortium name="The Broad Institute Genomics Platform"/>
            <consortium name="The Broad Institute Genome Sequencing Center for Infectious Disease"/>
            <person name="Wu L."/>
            <person name="Ma J."/>
        </authorList>
    </citation>
    <scope>NUCLEOTIDE SEQUENCE [LARGE SCALE GENOMIC DNA]</scope>
    <source>
        <strain evidence="1 2">JCM 13476</strain>
    </source>
</reference>
<organism evidence="1 2">
    <name type="scientific">Brevundimonas terrae</name>
    <dbReference type="NCBI Taxonomy" id="363631"/>
    <lineage>
        <taxon>Bacteria</taxon>
        <taxon>Pseudomonadati</taxon>
        <taxon>Pseudomonadota</taxon>
        <taxon>Alphaproteobacteria</taxon>
        <taxon>Caulobacterales</taxon>
        <taxon>Caulobacteraceae</taxon>
        <taxon>Brevundimonas</taxon>
    </lineage>
</organism>
<proteinExistence type="predicted"/>
<accession>A0ABN0Y0G5</accession>
<protein>
    <submittedName>
        <fullName evidence="1">Uncharacterized protein</fullName>
    </submittedName>
</protein>
<dbReference type="Proteomes" id="UP001500791">
    <property type="component" value="Unassembled WGS sequence"/>
</dbReference>
<dbReference type="EMBL" id="BAAAEJ010000002">
    <property type="protein sequence ID" value="GAA0378900.1"/>
    <property type="molecule type" value="Genomic_DNA"/>
</dbReference>
<name>A0ABN0Y0G5_9CAUL</name>
<sequence length="74" mass="8010">MNRLDPYEPMFSALCTELGFCLHEKGQVKVVDALPKGLDAAVRAVLQAEGHYEPAASGDLKRGIRDCIKANLPA</sequence>